<dbReference type="InterPro" id="IPR032466">
    <property type="entry name" value="Metal_Hydrolase"/>
</dbReference>
<evidence type="ECO:0000256" key="1">
    <source>
        <dbReference type="SAM" id="MobiDB-lite"/>
    </source>
</evidence>
<gene>
    <name evidence="2" type="ORF">GCM10022212_37890</name>
</gene>
<feature type="compositionally biased region" description="Low complexity" evidence="1">
    <location>
        <begin position="553"/>
        <end position="566"/>
    </location>
</feature>
<sequence>MREPLMQHLPLFIPNTLQRVREDTELQKLAAKMAHHAPGSPPLGEHVERTDFPSVSEASFYTCYSHEVSPATRARHADRNSYDRDDLPRHNDAHMHPWSYIQKGIGLKELVLRMKMINCMTSVVMPIPTSIIPLQGDKAYKHYELMKIPGGLHHCGPRYYLPAEFNHRGVTLTPEILACAVSAATLSLDTEVDDHTADEFKQLEPDEQNVLDPMITGLHLGSTRADFALFKKLARNPGVFTGGGELTFNKELVEHMFERDGQASLHPVPYIARHNGGDTNIEPAKQLMAAFGVAGMPVCLHCDIDDWIPDKDGNPKNLAAFSAFIGDTKVRDTKIIWAHAGGLGRFVKQSKGHLNALEDMLALHPNLVLDIAWSEVARQLTGVDLPINEARLRVSQWTEFLEKHSSRIMFGSDSLAPKSNQHWSQTLIAYKDLLRGLSAEARLNVLEKSYETHIKGARDAVRKFENHVLPFMRDKLCDFSTLRLDIPAIRIFRDALYSRMKSTEVCTTRTFDHHEISQANERLELRQMLGKKILENASKGRRIEELEALLEAQRGGASGSQRGRSSVSTPKKPNSKPWY</sequence>
<dbReference type="SUPFAM" id="SSF51556">
    <property type="entry name" value="Metallo-dependent hydrolases"/>
    <property type="match status" value="1"/>
</dbReference>
<evidence type="ECO:0000313" key="3">
    <source>
        <dbReference type="Proteomes" id="UP001501353"/>
    </source>
</evidence>
<evidence type="ECO:0008006" key="4">
    <source>
        <dbReference type="Google" id="ProtNLM"/>
    </source>
</evidence>
<dbReference type="EMBL" id="BAAAZE010000016">
    <property type="protein sequence ID" value="GAA4034753.1"/>
    <property type="molecule type" value="Genomic_DNA"/>
</dbReference>
<evidence type="ECO:0000313" key="2">
    <source>
        <dbReference type="EMBL" id="GAA4034753.1"/>
    </source>
</evidence>
<protein>
    <recommendedName>
        <fullName evidence="4">Amidohydrolase-related domain-containing protein</fullName>
    </recommendedName>
</protein>
<organism evidence="2 3">
    <name type="scientific">Actimicrobium antarcticum</name>
    <dbReference type="NCBI Taxonomy" id="1051899"/>
    <lineage>
        <taxon>Bacteria</taxon>
        <taxon>Pseudomonadati</taxon>
        <taxon>Pseudomonadota</taxon>
        <taxon>Betaproteobacteria</taxon>
        <taxon>Burkholderiales</taxon>
        <taxon>Oxalobacteraceae</taxon>
        <taxon>Actimicrobium</taxon>
    </lineage>
</organism>
<dbReference type="Proteomes" id="UP001501353">
    <property type="component" value="Unassembled WGS sequence"/>
</dbReference>
<accession>A0ABP7U274</accession>
<reference evidence="3" key="1">
    <citation type="journal article" date="2019" name="Int. J. Syst. Evol. Microbiol.">
        <title>The Global Catalogue of Microorganisms (GCM) 10K type strain sequencing project: providing services to taxonomists for standard genome sequencing and annotation.</title>
        <authorList>
            <consortium name="The Broad Institute Genomics Platform"/>
            <consortium name="The Broad Institute Genome Sequencing Center for Infectious Disease"/>
            <person name="Wu L."/>
            <person name="Ma J."/>
        </authorList>
    </citation>
    <scope>NUCLEOTIDE SEQUENCE [LARGE SCALE GENOMIC DNA]</scope>
    <source>
        <strain evidence="3">JCM 16673</strain>
    </source>
</reference>
<proteinExistence type="predicted"/>
<dbReference type="Gene3D" id="3.20.20.140">
    <property type="entry name" value="Metal-dependent hydrolases"/>
    <property type="match status" value="1"/>
</dbReference>
<keyword evidence="3" id="KW-1185">Reference proteome</keyword>
<comment type="caution">
    <text evidence="2">The sequence shown here is derived from an EMBL/GenBank/DDBJ whole genome shotgun (WGS) entry which is preliminary data.</text>
</comment>
<name>A0ABP7U274_9BURK</name>
<feature type="region of interest" description="Disordered" evidence="1">
    <location>
        <begin position="553"/>
        <end position="579"/>
    </location>
</feature>